<accession>T0GF56</accession>
<gene>
    <name evidence="2" type="ORF">LEP1GSC050_2291</name>
</gene>
<proteinExistence type="predicted"/>
<reference evidence="2" key="1">
    <citation type="submission" date="2013-05" db="EMBL/GenBank/DDBJ databases">
        <authorList>
            <person name="Harkins D.M."/>
            <person name="Durkin A.S."/>
            <person name="Brinkac L.M."/>
            <person name="Haft D.H."/>
            <person name="Selengut J.D."/>
            <person name="Sanka R."/>
            <person name="DePew J."/>
            <person name="Purushe J."/>
            <person name="Hartskeerl R.A."/>
            <person name="Ahmed A."/>
            <person name="van der Linden H."/>
            <person name="Goris M.G.A."/>
            <person name="Vinetz J.M."/>
            <person name="Sutton G.G."/>
            <person name="Nierman W.C."/>
            <person name="Fouts D.E."/>
        </authorList>
    </citation>
    <scope>NUCLEOTIDE SEQUENCE [LARGE SCALE GENOMIC DNA]</scope>
    <source>
        <strain evidence="2">5399</strain>
    </source>
</reference>
<sequence length="39" mass="4079">MQERDMYDIGVAGFSHEPSSTTRTWAGAVGPKGGTAIPV</sequence>
<dbReference type="AlphaFoldDB" id="T0GF56"/>
<evidence type="ECO:0000313" key="2">
    <source>
        <dbReference type="EMBL" id="EQA45464.1"/>
    </source>
</evidence>
<evidence type="ECO:0000313" key="3">
    <source>
        <dbReference type="Proteomes" id="UP000015454"/>
    </source>
</evidence>
<dbReference type="EMBL" id="AHMO02000008">
    <property type="protein sequence ID" value="EQA45464.1"/>
    <property type="molecule type" value="Genomic_DNA"/>
</dbReference>
<feature type="region of interest" description="Disordered" evidence="1">
    <location>
        <begin position="1"/>
        <end position="39"/>
    </location>
</feature>
<dbReference type="Proteomes" id="UP000015454">
    <property type="component" value="Unassembled WGS sequence"/>
</dbReference>
<name>T0GF56_9LEPT</name>
<protein>
    <submittedName>
        <fullName evidence="2">Uncharacterized protein</fullName>
    </submittedName>
</protein>
<comment type="caution">
    <text evidence="2">The sequence shown here is derived from an EMBL/GenBank/DDBJ whole genome shotgun (WGS) entry which is preliminary data.</text>
</comment>
<keyword evidence="3" id="KW-1185">Reference proteome</keyword>
<evidence type="ECO:0000256" key="1">
    <source>
        <dbReference type="SAM" id="MobiDB-lite"/>
    </source>
</evidence>
<organism evidence="2 3">
    <name type="scientific">Leptospira broomii serovar Hurstbridge str. 5399</name>
    <dbReference type="NCBI Taxonomy" id="1049789"/>
    <lineage>
        <taxon>Bacteria</taxon>
        <taxon>Pseudomonadati</taxon>
        <taxon>Spirochaetota</taxon>
        <taxon>Spirochaetia</taxon>
        <taxon>Leptospirales</taxon>
        <taxon>Leptospiraceae</taxon>
        <taxon>Leptospira</taxon>
    </lineage>
</organism>